<evidence type="ECO:0000313" key="2">
    <source>
        <dbReference type="Proteomes" id="UP001529275"/>
    </source>
</evidence>
<evidence type="ECO:0000313" key="1">
    <source>
        <dbReference type="EMBL" id="MDM8195482.1"/>
    </source>
</evidence>
<evidence type="ECO:0008006" key="3">
    <source>
        <dbReference type="Google" id="ProtNLM"/>
    </source>
</evidence>
<dbReference type="Gene3D" id="3.30.460.10">
    <property type="entry name" value="Beta Polymerase, domain 2"/>
    <property type="match status" value="1"/>
</dbReference>
<reference evidence="1 2" key="2">
    <citation type="submission" date="2023-06" db="EMBL/GenBank/DDBJ databases">
        <authorList>
            <person name="Zeman M."/>
            <person name="Kubasova T."/>
            <person name="Jahodarova E."/>
            <person name="Nykrynova M."/>
            <person name="Rychlik I."/>
        </authorList>
    </citation>
    <scope>NUCLEOTIDE SEQUENCE [LARGE SCALE GENOMIC DNA]</scope>
    <source>
        <strain evidence="1 2">ET341</strain>
    </source>
</reference>
<comment type="caution">
    <text evidence="1">The sequence shown here is derived from an EMBL/GenBank/DDBJ whole genome shotgun (WGS) entry which is preliminary data.</text>
</comment>
<reference evidence="2" key="1">
    <citation type="submission" date="2023-06" db="EMBL/GenBank/DDBJ databases">
        <title>Identification and characterization of horizontal gene transfer across gut microbiota members of farm animals based on homology search.</title>
        <authorList>
            <person name="Zeman M."/>
            <person name="Kubasova T."/>
            <person name="Jahodarova E."/>
            <person name="Nykrynova M."/>
            <person name="Rychlik I."/>
        </authorList>
    </citation>
    <scope>NUCLEOTIDE SEQUENCE [LARGE SCALE GENOMIC DNA]</scope>
    <source>
        <strain evidence="2">ET341</strain>
    </source>
</reference>
<dbReference type="InterPro" id="IPR043519">
    <property type="entry name" value="NT_sf"/>
</dbReference>
<dbReference type="EMBL" id="JAUDCK010000009">
    <property type="protein sequence ID" value="MDM8195482.1"/>
    <property type="molecule type" value="Genomic_DNA"/>
</dbReference>
<sequence>MRKGNILNNRGDVSMYILDKVGLNISILDSLSYKSSLTVSMKRTLRHFDKRDVLEDIRNARQWYNKQSILYKLPIDLRIKSMGSASIKFDRHPDSTFSSVFNDILGFRSICSNYEEVLSLETEDKIRVVDMSKGKTRDDGYRGVHVYYQKDNFHYPIEIQFNTYYDRQFNDWMHDKFYKRGYSDQVGIILRKLYEGGKIKSLKEFEEVLANVLSHCEEI</sequence>
<organism evidence="1 2">
    <name type="scientific">Massilimicrobiota timonensis</name>
    <dbReference type="NCBI Taxonomy" id="1776392"/>
    <lineage>
        <taxon>Bacteria</taxon>
        <taxon>Bacillati</taxon>
        <taxon>Bacillota</taxon>
        <taxon>Erysipelotrichia</taxon>
        <taxon>Erysipelotrichales</taxon>
        <taxon>Erysipelotrichaceae</taxon>
        <taxon>Massilimicrobiota</taxon>
    </lineage>
</organism>
<keyword evidence="2" id="KW-1185">Reference proteome</keyword>
<name>A0ABT7UHT1_9FIRM</name>
<proteinExistence type="predicted"/>
<dbReference type="SUPFAM" id="SSF81301">
    <property type="entry name" value="Nucleotidyltransferase"/>
    <property type="match status" value="1"/>
</dbReference>
<accession>A0ABT7UHT1</accession>
<protein>
    <recommendedName>
        <fullName evidence="3">RelA/SpoT domain-containing protein</fullName>
    </recommendedName>
</protein>
<dbReference type="Proteomes" id="UP001529275">
    <property type="component" value="Unassembled WGS sequence"/>
</dbReference>
<gene>
    <name evidence="1" type="ORF">QUV98_04005</name>
</gene>